<gene>
    <name evidence="2" type="ORF">CLV47_104211</name>
</gene>
<keyword evidence="3" id="KW-1185">Reference proteome</keyword>
<evidence type="ECO:0000313" key="3">
    <source>
        <dbReference type="Proteomes" id="UP000237752"/>
    </source>
</evidence>
<dbReference type="RefSeq" id="WP_106348389.1">
    <property type="nucleotide sequence ID" value="NZ_PVUE01000004.1"/>
</dbReference>
<feature type="region of interest" description="Disordered" evidence="1">
    <location>
        <begin position="91"/>
        <end position="120"/>
    </location>
</feature>
<evidence type="ECO:0000313" key="2">
    <source>
        <dbReference type="EMBL" id="PRZ42863.1"/>
    </source>
</evidence>
<comment type="caution">
    <text evidence="2">The sequence shown here is derived from an EMBL/GenBank/DDBJ whole genome shotgun (WGS) entry which is preliminary data.</text>
</comment>
<sequence length="120" mass="13437">MASNRKPLWRQIFDAVDGIVTPQLEAFVRSEQFCKELGRFGKAQAFLESQARDASARMWHILNLPAGSDISRLRKQLGALDREVRRLTLQLEQERQAPESPAVPLKEKGNGLDAHTADAA</sequence>
<dbReference type="AlphaFoldDB" id="A0A2T1A2Q0"/>
<evidence type="ECO:0008006" key="4">
    <source>
        <dbReference type="Google" id="ProtNLM"/>
    </source>
</evidence>
<dbReference type="Proteomes" id="UP000237752">
    <property type="component" value="Unassembled WGS sequence"/>
</dbReference>
<name>A0A2T1A2Q0_9ACTN</name>
<protein>
    <recommendedName>
        <fullName evidence="4">Poly(3-hydroxyalkanoate) polymerase subunit PhaE</fullName>
    </recommendedName>
</protein>
<dbReference type="OrthoDB" id="4376915at2"/>
<dbReference type="EMBL" id="PVUE01000004">
    <property type="protein sequence ID" value="PRZ42863.1"/>
    <property type="molecule type" value="Genomic_DNA"/>
</dbReference>
<organism evidence="2 3">
    <name type="scientific">Antricoccus suffuscus</name>
    <dbReference type="NCBI Taxonomy" id="1629062"/>
    <lineage>
        <taxon>Bacteria</taxon>
        <taxon>Bacillati</taxon>
        <taxon>Actinomycetota</taxon>
        <taxon>Actinomycetes</taxon>
        <taxon>Geodermatophilales</taxon>
        <taxon>Antricoccaceae</taxon>
        <taxon>Antricoccus</taxon>
    </lineage>
</organism>
<reference evidence="2 3" key="1">
    <citation type="submission" date="2018-03" db="EMBL/GenBank/DDBJ databases">
        <title>Genomic Encyclopedia of Archaeal and Bacterial Type Strains, Phase II (KMG-II): from individual species to whole genera.</title>
        <authorList>
            <person name="Goeker M."/>
        </authorList>
    </citation>
    <scope>NUCLEOTIDE SEQUENCE [LARGE SCALE GENOMIC DNA]</scope>
    <source>
        <strain evidence="2 3">DSM 100065</strain>
    </source>
</reference>
<accession>A0A2T1A2Q0</accession>
<proteinExistence type="predicted"/>
<evidence type="ECO:0000256" key="1">
    <source>
        <dbReference type="SAM" id="MobiDB-lite"/>
    </source>
</evidence>